<dbReference type="eggNOG" id="COG0702">
    <property type="taxonomic scope" value="Bacteria"/>
</dbReference>
<dbReference type="EMBL" id="CP010945">
    <property type="protein sequence ID" value="AKV07951.1"/>
    <property type="molecule type" value="Genomic_DNA"/>
</dbReference>
<proteinExistence type="predicted"/>
<dbReference type="InterPro" id="IPR036291">
    <property type="entry name" value="NAD(P)-bd_dom_sf"/>
</dbReference>
<sequence>MDSFQEKNPLILITSANGNQGKRLVPKLLASGHQIRACVRTESSAEQLHKLGVHQVRVGDLADPAFIAQAMKGVKSVYHIGPTLHHDERAMGFAMIDAARAEGVEHFVFSSVLHAIASDLIQHEIKRDIEEHLLSSGLEYTILQPANYMLPTRLKAVFEEGVFRLAWSLDRRQSMVDLEDFTDVVALVLSDRKRHGGATYELVGPGRFTAHEIGAVASQVVGREIKVERFDVEVFVRERFGNLEPEALQHMLRMNLAIARHYSNHDFVGNSNVLAFLLGRAPTAFETFVRREYARFKEAQKTLSN</sequence>
<dbReference type="PANTHER" id="PTHR43162">
    <property type="match status" value="1"/>
</dbReference>
<dbReference type="InterPro" id="IPR008030">
    <property type="entry name" value="NmrA-like"/>
</dbReference>
<dbReference type="RefSeq" id="WP_017337754.1">
    <property type="nucleotide sequence ID" value="NZ_CP010945.1"/>
</dbReference>
<dbReference type="SUPFAM" id="SSF51735">
    <property type="entry name" value="NAD(P)-binding Rossmann-fold domains"/>
    <property type="match status" value="1"/>
</dbReference>
<name>A0A0K1QQC9_PSEFL</name>
<feature type="domain" description="NmrA-like" evidence="1">
    <location>
        <begin position="10"/>
        <end position="254"/>
    </location>
</feature>
<dbReference type="InterPro" id="IPR051604">
    <property type="entry name" value="Ergot_Alk_Oxidoreductase"/>
</dbReference>
<dbReference type="Pfam" id="PF05368">
    <property type="entry name" value="NmrA"/>
    <property type="match status" value="1"/>
</dbReference>
<dbReference type="Gene3D" id="3.40.50.720">
    <property type="entry name" value="NAD(P)-binding Rossmann-like Domain"/>
    <property type="match status" value="1"/>
</dbReference>
<gene>
    <name evidence="2" type="ORF">B723_16630</name>
</gene>
<reference evidence="2 3" key="1">
    <citation type="journal article" date="2012" name="J. Bacteriol.">
        <title>Draft genome sequence of the cyanide-utilizing bacterium Pseudomonas fluorescens strain NCIMB 11764.</title>
        <authorList>
            <person name="Vilo C.A."/>
            <person name="Benedik M.J."/>
            <person name="Kunz D.A."/>
            <person name="Dong Q."/>
        </authorList>
    </citation>
    <scope>NUCLEOTIDE SEQUENCE [LARGE SCALE GENOMIC DNA]</scope>
    <source>
        <strain evidence="2 3">NCIMB 11764</strain>
    </source>
</reference>
<evidence type="ECO:0000313" key="2">
    <source>
        <dbReference type="EMBL" id="AKV07951.1"/>
    </source>
</evidence>
<evidence type="ECO:0000259" key="1">
    <source>
        <dbReference type="Pfam" id="PF05368"/>
    </source>
</evidence>
<dbReference type="PANTHER" id="PTHR43162:SF1">
    <property type="entry name" value="PRESTALK A DIFFERENTIATION PROTEIN A"/>
    <property type="match status" value="1"/>
</dbReference>
<dbReference type="Gene3D" id="3.90.25.10">
    <property type="entry name" value="UDP-galactose 4-epimerase, domain 1"/>
    <property type="match status" value="1"/>
</dbReference>
<organism evidence="2 3">
    <name type="scientific">Pseudomonas fluorescens NCIMB 11764</name>
    <dbReference type="NCBI Taxonomy" id="1221522"/>
    <lineage>
        <taxon>Bacteria</taxon>
        <taxon>Pseudomonadati</taxon>
        <taxon>Pseudomonadota</taxon>
        <taxon>Gammaproteobacteria</taxon>
        <taxon>Pseudomonadales</taxon>
        <taxon>Pseudomonadaceae</taxon>
        <taxon>Pseudomonas</taxon>
    </lineage>
</organism>
<dbReference type="AlphaFoldDB" id="A0A0K1QQC9"/>
<dbReference type="Proteomes" id="UP000017175">
    <property type="component" value="Chromosome"/>
</dbReference>
<evidence type="ECO:0000313" key="3">
    <source>
        <dbReference type="Proteomes" id="UP000017175"/>
    </source>
</evidence>
<protein>
    <submittedName>
        <fullName evidence="2">Nucleoside-diphosphate sugar epimerase</fullName>
    </submittedName>
</protein>
<accession>A0A0K1QQC9</accession>